<reference evidence="3 4" key="1">
    <citation type="journal article" date="2005" name="Int. J. Syst. Evol. Microbiol.">
        <title>Bacillus cibi sp. nov., isolated from jeotgal, a traditional Korean fermented seafood.</title>
        <authorList>
            <person name="Yoon J.H."/>
            <person name="Lee C.H."/>
            <person name="Oh T.K."/>
        </authorList>
    </citation>
    <scope>NUCLEOTIDE SEQUENCE [LARGE SCALE GENOMIC DNA]</scope>
    <source>
        <strain evidence="3 4">DSM 16189</strain>
    </source>
</reference>
<dbReference type="InterPro" id="IPR028157">
    <property type="entry name" value="PELOTA_dom"/>
</dbReference>
<dbReference type="OrthoDB" id="1663315at2"/>
<dbReference type="Pfam" id="PF15608">
    <property type="entry name" value="PELOTA_1"/>
    <property type="match status" value="1"/>
</dbReference>
<dbReference type="STRING" id="246786.GS18_0216690"/>
<sequence>MSKVEQQLPKPAAMGSYSEKDVVFLLKDLSQISLEKSTLEREQAVQSGTHYSEMLPIEYKPTDEYLQLFHHSLDMYKQKLAAAVGTVSEQILKMKGKSIVLVSLARAGTPVGILMKRYLQEVHQIDVPHYSVSIVRGRGIDANAMNYIARNHPDESVQFVDGWTGKGAITRELREAMEEFNSKHGLAIDDSLAVLADPGYCTDIYGTREDFLIPSACLNSTVSGLVSRTVLNDNFIGPDDFHGAKYYEELLPEDVSNHFIDVVVSEFPNVKEEISKQVSMLDKEDRTPTWKGIQDIKQIQDEFGIENIHHVKPGVGETTRVLLRRVPWKILVKDLGNKDLEHIFLLAKERNVPVIEYKNMSYSCCGIIKPLN</sequence>
<comment type="caution">
    <text evidence="3">The sequence shown here is derived from an EMBL/GenBank/DDBJ whole genome shotgun (WGS) entry which is preliminary data.</text>
</comment>
<evidence type="ECO:0000259" key="1">
    <source>
        <dbReference type="Pfam" id="PF11202"/>
    </source>
</evidence>
<dbReference type="Proteomes" id="UP000028549">
    <property type="component" value="Unassembled WGS sequence"/>
</dbReference>
<protein>
    <submittedName>
        <fullName evidence="3">Uncharacterized protein</fullName>
    </submittedName>
</protein>
<evidence type="ECO:0000313" key="3">
    <source>
        <dbReference type="EMBL" id="KEZ49043.1"/>
    </source>
</evidence>
<feature type="domain" description="PELOTA RNA-binding" evidence="2">
    <location>
        <begin position="290"/>
        <end position="369"/>
    </location>
</feature>
<organism evidence="3 4">
    <name type="scientific">Metabacillus indicus</name>
    <name type="common">Bacillus indicus</name>
    <dbReference type="NCBI Taxonomy" id="246786"/>
    <lineage>
        <taxon>Bacteria</taxon>
        <taxon>Bacillati</taxon>
        <taxon>Bacillota</taxon>
        <taxon>Bacilli</taxon>
        <taxon>Bacillales</taxon>
        <taxon>Bacillaceae</taxon>
        <taxon>Metabacillus</taxon>
    </lineage>
</organism>
<dbReference type="RefSeq" id="WP_029566582.1">
    <property type="nucleotide sequence ID" value="NZ_JBBJSM010000003.1"/>
</dbReference>
<feature type="domain" description="Cysteine protease StiP N-terminal" evidence="1">
    <location>
        <begin position="15"/>
        <end position="263"/>
    </location>
</feature>
<proteinExistence type="predicted"/>
<dbReference type="InterPro" id="IPR048336">
    <property type="entry name" value="StiP-like"/>
</dbReference>
<keyword evidence="4" id="KW-1185">Reference proteome</keyword>
<dbReference type="EMBL" id="JNVC02000013">
    <property type="protein sequence ID" value="KEZ49043.1"/>
    <property type="molecule type" value="Genomic_DNA"/>
</dbReference>
<name>A0A084GNY1_METID</name>
<accession>A0A084GNY1</accession>
<evidence type="ECO:0000313" key="4">
    <source>
        <dbReference type="Proteomes" id="UP000028549"/>
    </source>
</evidence>
<dbReference type="Pfam" id="PF11202">
    <property type="entry name" value="StiP"/>
    <property type="match status" value="1"/>
</dbReference>
<evidence type="ECO:0000259" key="2">
    <source>
        <dbReference type="Pfam" id="PF15608"/>
    </source>
</evidence>
<dbReference type="PIRSF" id="PIRSF020979">
    <property type="entry name" value="UCP020979"/>
    <property type="match status" value="1"/>
</dbReference>
<dbReference type="AlphaFoldDB" id="A0A084GNY1"/>
<gene>
    <name evidence="3" type="ORF">GS18_0216690</name>
</gene>
<dbReference type="InterPro" id="IPR011215">
    <property type="entry name" value="StiP_N"/>
</dbReference>